<proteinExistence type="predicted"/>
<evidence type="ECO:0000313" key="2">
    <source>
        <dbReference type="EMBL" id="KAF2811227.1"/>
    </source>
</evidence>
<dbReference type="Proteomes" id="UP000504636">
    <property type="component" value="Unplaced"/>
</dbReference>
<keyword evidence="3" id="KW-1185">Reference proteome</keyword>
<feature type="region of interest" description="Disordered" evidence="1">
    <location>
        <begin position="1"/>
        <end position="24"/>
    </location>
</feature>
<reference evidence="4" key="2">
    <citation type="submission" date="2020-04" db="EMBL/GenBank/DDBJ databases">
        <authorList>
            <consortium name="NCBI Genome Project"/>
        </authorList>
    </citation>
    <scope>NUCLEOTIDE SEQUENCE</scope>
    <source>
        <strain evidence="4">CBS 304.34</strain>
    </source>
</reference>
<dbReference type="OrthoDB" id="10601417at2759"/>
<dbReference type="GeneID" id="54466346"/>
<feature type="compositionally biased region" description="Basic and acidic residues" evidence="1">
    <location>
        <begin position="1"/>
        <end position="13"/>
    </location>
</feature>
<gene>
    <name evidence="2 4" type="ORF">BDZ99DRAFT_519882</name>
</gene>
<sequence length="151" mass="16811">MARVEADRSEKARSGFLATPTSIDPFGSLTRKRALRPTANSSPLAEETRKLQCGLCYMLGQECDGGFPCSQCADIGDAEKCRYGLCKRDKFANRTREYGCLKESCSAVHSELGYGWDQHIRNSAARKSASQEDVEEMEADEMSARKRKRVS</sequence>
<protein>
    <recommendedName>
        <fullName evidence="5">Zn(2)-C6 fungal-type domain-containing protein</fullName>
    </recommendedName>
</protein>
<name>A0A6A6YTJ5_9PEZI</name>
<evidence type="ECO:0000313" key="4">
    <source>
        <dbReference type="RefSeq" id="XP_033578191.1"/>
    </source>
</evidence>
<accession>A0A6A6YTJ5</accession>
<evidence type="ECO:0000313" key="3">
    <source>
        <dbReference type="Proteomes" id="UP000504636"/>
    </source>
</evidence>
<organism evidence="2">
    <name type="scientific">Mytilinidion resinicola</name>
    <dbReference type="NCBI Taxonomy" id="574789"/>
    <lineage>
        <taxon>Eukaryota</taxon>
        <taxon>Fungi</taxon>
        <taxon>Dikarya</taxon>
        <taxon>Ascomycota</taxon>
        <taxon>Pezizomycotina</taxon>
        <taxon>Dothideomycetes</taxon>
        <taxon>Pleosporomycetidae</taxon>
        <taxon>Mytilinidiales</taxon>
        <taxon>Mytilinidiaceae</taxon>
        <taxon>Mytilinidion</taxon>
    </lineage>
</organism>
<dbReference type="AlphaFoldDB" id="A0A6A6YTJ5"/>
<evidence type="ECO:0000256" key="1">
    <source>
        <dbReference type="SAM" id="MobiDB-lite"/>
    </source>
</evidence>
<feature type="region of interest" description="Disordered" evidence="1">
    <location>
        <begin position="125"/>
        <end position="151"/>
    </location>
</feature>
<dbReference type="RefSeq" id="XP_033578191.1">
    <property type="nucleotide sequence ID" value="XM_033725453.1"/>
</dbReference>
<feature type="compositionally biased region" description="Acidic residues" evidence="1">
    <location>
        <begin position="132"/>
        <end position="141"/>
    </location>
</feature>
<reference evidence="2 4" key="1">
    <citation type="journal article" date="2020" name="Stud. Mycol.">
        <title>101 Dothideomycetes genomes: a test case for predicting lifestyles and emergence of pathogens.</title>
        <authorList>
            <person name="Haridas S."/>
            <person name="Albert R."/>
            <person name="Binder M."/>
            <person name="Bloem J."/>
            <person name="Labutti K."/>
            <person name="Salamov A."/>
            <person name="Andreopoulos B."/>
            <person name="Baker S."/>
            <person name="Barry K."/>
            <person name="Bills G."/>
            <person name="Bluhm B."/>
            <person name="Cannon C."/>
            <person name="Castanera R."/>
            <person name="Culley D."/>
            <person name="Daum C."/>
            <person name="Ezra D."/>
            <person name="Gonzalez J."/>
            <person name="Henrissat B."/>
            <person name="Kuo A."/>
            <person name="Liang C."/>
            <person name="Lipzen A."/>
            <person name="Lutzoni F."/>
            <person name="Magnuson J."/>
            <person name="Mondo S."/>
            <person name="Nolan M."/>
            <person name="Ohm R."/>
            <person name="Pangilinan J."/>
            <person name="Park H.-J."/>
            <person name="Ramirez L."/>
            <person name="Alfaro M."/>
            <person name="Sun H."/>
            <person name="Tritt A."/>
            <person name="Yoshinaga Y."/>
            <person name="Zwiers L.-H."/>
            <person name="Turgeon B."/>
            <person name="Goodwin S."/>
            <person name="Spatafora J."/>
            <person name="Crous P."/>
            <person name="Grigoriev I."/>
        </authorList>
    </citation>
    <scope>NUCLEOTIDE SEQUENCE</scope>
    <source>
        <strain evidence="2 4">CBS 304.34</strain>
    </source>
</reference>
<evidence type="ECO:0008006" key="5">
    <source>
        <dbReference type="Google" id="ProtNLM"/>
    </source>
</evidence>
<reference evidence="4" key="3">
    <citation type="submission" date="2025-04" db="UniProtKB">
        <authorList>
            <consortium name="RefSeq"/>
        </authorList>
    </citation>
    <scope>IDENTIFICATION</scope>
    <source>
        <strain evidence="4">CBS 304.34</strain>
    </source>
</reference>
<dbReference type="EMBL" id="MU003699">
    <property type="protein sequence ID" value="KAF2811227.1"/>
    <property type="molecule type" value="Genomic_DNA"/>
</dbReference>